<name>A0ABD6FBG3_9PSEU</name>
<feature type="chain" id="PRO_5044790923" evidence="2">
    <location>
        <begin position="26"/>
        <end position="366"/>
    </location>
</feature>
<dbReference type="Gene3D" id="3.40.50.1820">
    <property type="entry name" value="alpha/beta hydrolase"/>
    <property type="match status" value="1"/>
</dbReference>
<dbReference type="EMBL" id="QGUI02000023">
    <property type="protein sequence ID" value="MFO7191292.1"/>
    <property type="molecule type" value="Genomic_DNA"/>
</dbReference>
<evidence type="ECO:0000259" key="3">
    <source>
        <dbReference type="Pfam" id="PF12697"/>
    </source>
</evidence>
<evidence type="ECO:0000313" key="5">
    <source>
        <dbReference type="Proteomes" id="UP000249324"/>
    </source>
</evidence>
<reference evidence="4 5" key="1">
    <citation type="journal article" date="2021" name="BMC Genomics">
        <title>Genome-resolved metagenome and metatranscriptome analyses of thermophilic composting reveal key bacterial players and their metabolic interactions.</title>
        <authorList>
            <person name="Braga L.P.P."/>
            <person name="Pereira R.V."/>
            <person name="Martins L.F."/>
            <person name="Moura L.M.S."/>
            <person name="Sanchez F.B."/>
            <person name="Patane J.S.L."/>
            <person name="da Silva A.M."/>
            <person name="Setubal J.C."/>
        </authorList>
    </citation>
    <scope>NUCLEOTIDE SEQUENCE [LARGE SCALE GENOMIC DNA]</scope>
    <source>
        <strain evidence="4">ZC4RG45</strain>
    </source>
</reference>
<dbReference type="SUPFAM" id="SSF53474">
    <property type="entry name" value="alpha/beta-Hydrolases"/>
    <property type="match status" value="1"/>
</dbReference>
<organism evidence="4 5">
    <name type="scientific">Thermocrispum agreste</name>
    <dbReference type="NCBI Taxonomy" id="37925"/>
    <lineage>
        <taxon>Bacteria</taxon>
        <taxon>Bacillati</taxon>
        <taxon>Actinomycetota</taxon>
        <taxon>Actinomycetes</taxon>
        <taxon>Pseudonocardiales</taxon>
        <taxon>Pseudonocardiaceae</taxon>
        <taxon>Thermocrispum</taxon>
    </lineage>
</organism>
<dbReference type="Pfam" id="PF12697">
    <property type="entry name" value="Abhydrolase_6"/>
    <property type="match status" value="1"/>
</dbReference>
<proteinExistence type="predicted"/>
<sequence>MKRRVLAVGAVAVMALGTAATVAFADDPSPRATKHAQQLTCTAYRLPVQHQGAEHHLYAELCHRGSLRSSTPVQVLLHGGGYDHRYWDWPYRPQTYSYVEYATKHGFATVNLDRLGYGASDHPDGATLDFDAGGDAVHQVVEHLRNGTLGPRFDTIVLNGHSMGGIVAERAAERGGVDAVIVSGIPLHTDDEDEGAGGPDDEGGDDESGDDESGDEGLFPFAPAADDPRFAGQPWAEGYFTTVPGSRTQAFHYPGTYESAIARGEESAKDTLARGELCALRPCSGPPAAAGNRRQPSGKQAELPVLHVLGRHDMMFCRTTTDCATDPGAGQTKHLIPDAGHSINLSRGAQQFYRLTISWLARHGIR</sequence>
<feature type="domain" description="AB hydrolase-1" evidence="3">
    <location>
        <begin position="75"/>
        <end position="352"/>
    </location>
</feature>
<accession>A0ABD6FBG3</accession>
<protein>
    <submittedName>
        <fullName evidence="4">Alpha/beta hydrolase</fullName>
    </submittedName>
</protein>
<dbReference type="InterPro" id="IPR000073">
    <property type="entry name" value="AB_hydrolase_1"/>
</dbReference>
<evidence type="ECO:0000256" key="2">
    <source>
        <dbReference type="SAM" id="SignalP"/>
    </source>
</evidence>
<evidence type="ECO:0000256" key="1">
    <source>
        <dbReference type="SAM" id="MobiDB-lite"/>
    </source>
</evidence>
<feature type="compositionally biased region" description="Low complexity" evidence="1">
    <location>
        <begin position="216"/>
        <end position="225"/>
    </location>
</feature>
<evidence type="ECO:0000313" key="4">
    <source>
        <dbReference type="EMBL" id="MFO7191292.1"/>
    </source>
</evidence>
<dbReference type="GO" id="GO:0016787">
    <property type="term" value="F:hydrolase activity"/>
    <property type="evidence" value="ECO:0007669"/>
    <property type="project" value="UniProtKB-KW"/>
</dbReference>
<dbReference type="AlphaFoldDB" id="A0ABD6FBG3"/>
<feature type="region of interest" description="Disordered" evidence="1">
    <location>
        <begin position="186"/>
        <end position="233"/>
    </location>
</feature>
<dbReference type="InterPro" id="IPR050228">
    <property type="entry name" value="Carboxylesterase_BioH"/>
</dbReference>
<feature type="compositionally biased region" description="Acidic residues" evidence="1">
    <location>
        <begin position="190"/>
        <end position="215"/>
    </location>
</feature>
<feature type="signal peptide" evidence="2">
    <location>
        <begin position="1"/>
        <end position="25"/>
    </location>
</feature>
<dbReference type="PANTHER" id="PTHR43194">
    <property type="entry name" value="HYDROLASE ALPHA/BETA FOLD FAMILY"/>
    <property type="match status" value="1"/>
</dbReference>
<dbReference type="PANTHER" id="PTHR43194:SF5">
    <property type="entry name" value="PIMELOYL-[ACYL-CARRIER PROTEIN] METHYL ESTER ESTERASE"/>
    <property type="match status" value="1"/>
</dbReference>
<keyword evidence="2" id="KW-0732">Signal</keyword>
<comment type="caution">
    <text evidence="4">The sequence shown here is derived from an EMBL/GenBank/DDBJ whole genome shotgun (WGS) entry which is preliminary data.</text>
</comment>
<dbReference type="Proteomes" id="UP000249324">
    <property type="component" value="Unassembled WGS sequence"/>
</dbReference>
<keyword evidence="4" id="KW-0378">Hydrolase</keyword>
<dbReference type="InterPro" id="IPR029058">
    <property type="entry name" value="AB_hydrolase_fold"/>
</dbReference>
<gene>
    <name evidence="4" type="ORF">DIU77_003500</name>
</gene>